<feature type="compositionally biased region" description="Low complexity" evidence="1">
    <location>
        <begin position="434"/>
        <end position="447"/>
    </location>
</feature>
<feature type="compositionally biased region" description="Low complexity" evidence="1">
    <location>
        <begin position="397"/>
        <end position="413"/>
    </location>
</feature>
<name>A0AAI8VM39_9PEZI</name>
<reference evidence="2" key="1">
    <citation type="submission" date="2023-10" db="EMBL/GenBank/DDBJ databases">
        <authorList>
            <person name="Hackl T."/>
        </authorList>
    </citation>
    <scope>NUCLEOTIDE SEQUENCE</scope>
</reference>
<feature type="compositionally biased region" description="Polar residues" evidence="1">
    <location>
        <begin position="373"/>
        <end position="383"/>
    </location>
</feature>
<proteinExistence type="predicted"/>
<feature type="compositionally biased region" description="Pro residues" evidence="1">
    <location>
        <begin position="420"/>
        <end position="433"/>
    </location>
</feature>
<comment type="caution">
    <text evidence="2">The sequence shown here is derived from an EMBL/GenBank/DDBJ whole genome shotgun (WGS) entry which is preliminary data.</text>
</comment>
<keyword evidence="3" id="KW-1185">Reference proteome</keyword>
<protein>
    <submittedName>
        <fullName evidence="2">Uu.00g050630.m01.CDS01</fullName>
    </submittedName>
</protein>
<dbReference type="Proteomes" id="UP001295740">
    <property type="component" value="Unassembled WGS sequence"/>
</dbReference>
<accession>A0AAI8VM39</accession>
<feature type="compositionally biased region" description="Basic residues" evidence="1">
    <location>
        <begin position="721"/>
        <end position="730"/>
    </location>
</feature>
<evidence type="ECO:0000313" key="2">
    <source>
        <dbReference type="EMBL" id="CAJ2510360.1"/>
    </source>
</evidence>
<feature type="compositionally biased region" description="Low complexity" evidence="1">
    <location>
        <begin position="353"/>
        <end position="372"/>
    </location>
</feature>
<evidence type="ECO:0000313" key="3">
    <source>
        <dbReference type="Proteomes" id="UP001295740"/>
    </source>
</evidence>
<feature type="compositionally biased region" description="Polar residues" evidence="1">
    <location>
        <begin position="569"/>
        <end position="580"/>
    </location>
</feature>
<feature type="region of interest" description="Disordered" evidence="1">
    <location>
        <begin position="135"/>
        <end position="167"/>
    </location>
</feature>
<feature type="compositionally biased region" description="Low complexity" evidence="1">
    <location>
        <begin position="613"/>
        <end position="660"/>
    </location>
</feature>
<feature type="region of interest" description="Disordered" evidence="1">
    <location>
        <begin position="339"/>
        <end position="761"/>
    </location>
</feature>
<feature type="compositionally biased region" description="Polar residues" evidence="1">
    <location>
        <begin position="458"/>
        <end position="521"/>
    </location>
</feature>
<feature type="compositionally biased region" description="Low complexity" evidence="1">
    <location>
        <begin position="549"/>
        <end position="568"/>
    </location>
</feature>
<feature type="compositionally biased region" description="Basic and acidic residues" evidence="1">
    <location>
        <begin position="144"/>
        <end position="156"/>
    </location>
</feature>
<gene>
    <name evidence="2" type="ORF">KHLLAP_LOCUS10828</name>
</gene>
<dbReference type="EMBL" id="CAUWAG010000014">
    <property type="protein sequence ID" value="CAJ2510360.1"/>
    <property type="molecule type" value="Genomic_DNA"/>
</dbReference>
<sequence>MIAQGFRAKYGQQIAWDRRWMYSRQRTVDLKSPSVPEGPVPRRIPRFRKKRAVQRGVRGVIRVYVNPTSPVIPIVVNPTPPPQETDTETLYTPNSMTFAKLQDQIDRTLAKTEAVYSLPAAFLQKEIDNALARATGASTPADKPTPEDKSTPEDKTSTPAPTSMPDADLQAQIDTTVAQATSKSKYTFELEAEIDNGVARATTPPPAAQDPAFKTLPPSNRKPGVNAQGKTAAQVLEAMNDKIAEEQKNNGKVTIPLAPKPAIDTTLSGAEQMAQAKALHQKMIRNNEADKAAAAARAAAGVPTKPAGTPANAGTGMTTVKSNVKGILEAAGVSLNPNTAAPDANGANSGVNTTGPDPAAAAAAATGSTPTGVPNTTPASSVPATKPNPFAKPPLLPGSKTTGAASTTPSSGPKTLGPFAKPPVPPSPQPQPGSAPSTTTPTTNPAPDLFGTKPPPTTTSIFPGTTPASNPSSGSLSGTQPAPTVTSILSGTTADPNTATSNPELPASTKTPSWWDTNFKPSGTGWAGWSSKDAAKPPTALPDGGISVSSTTTPTTTTADSSNTTADPQTPTSNPDTAATNPKPAASGWAGWSALNATKLPPPSGDAGMFVSSTTTTPTTTTTTAAAAPSTKAKNPFDISTSLDSSESSSPDTSRSTSPGSTGGTKRPAPDQSIDSELANNGKGKPTSTKRVKTVQWGAEVVSPRPSAHPLNSPALYHPSGKPKKLRPKKNPNPDQDQDQDPAPKKDDDDNGGSRGLFGLW</sequence>
<dbReference type="AlphaFoldDB" id="A0AAI8VM39"/>
<evidence type="ECO:0000256" key="1">
    <source>
        <dbReference type="SAM" id="MobiDB-lite"/>
    </source>
</evidence>
<organism evidence="2 3">
    <name type="scientific">Anthostomella pinea</name>
    <dbReference type="NCBI Taxonomy" id="933095"/>
    <lineage>
        <taxon>Eukaryota</taxon>
        <taxon>Fungi</taxon>
        <taxon>Dikarya</taxon>
        <taxon>Ascomycota</taxon>
        <taxon>Pezizomycotina</taxon>
        <taxon>Sordariomycetes</taxon>
        <taxon>Xylariomycetidae</taxon>
        <taxon>Xylariales</taxon>
        <taxon>Xylariaceae</taxon>
        <taxon>Anthostomella</taxon>
    </lineage>
</organism>